<reference evidence="2 3" key="2">
    <citation type="submission" date="2018-10" db="EMBL/GenBank/DDBJ databases">
        <authorList>
            <consortium name="Pathogen Informatics"/>
        </authorList>
    </citation>
    <scope>NUCLEOTIDE SEQUENCE [LARGE SCALE GENOMIC DNA]</scope>
</reference>
<evidence type="ECO:0000313" key="4">
    <source>
        <dbReference type="WBParaSite" id="EVEC_0001225501-mRNA-1"/>
    </source>
</evidence>
<name>A0A0N4VMS8_ENTVE</name>
<evidence type="ECO:0000256" key="1">
    <source>
        <dbReference type="SAM" id="MobiDB-lite"/>
    </source>
</evidence>
<proteinExistence type="predicted"/>
<dbReference type="WBParaSite" id="EVEC_0001225501-mRNA-1">
    <property type="protein sequence ID" value="EVEC_0001225501-mRNA-1"/>
    <property type="gene ID" value="EVEC_0001225501"/>
</dbReference>
<sequence>MSAFWGRLNAHRPSLAKISTKDSDEDENCPPETKNEVFELFAKSTKVKERSSRVYGSDRDLYRPILKRDLGKQSRKMSTLPRLPKNDTGLRERSASPQVAFELHKKANLEDKIEETESNKFLSPTDVAASGSTVTEPLTVEVCLIKLLLLVYLIIIKMDLSVKSNHR</sequence>
<organism evidence="4">
    <name type="scientific">Enterobius vermicularis</name>
    <name type="common">Human pinworm</name>
    <dbReference type="NCBI Taxonomy" id="51028"/>
    <lineage>
        <taxon>Eukaryota</taxon>
        <taxon>Metazoa</taxon>
        <taxon>Ecdysozoa</taxon>
        <taxon>Nematoda</taxon>
        <taxon>Chromadorea</taxon>
        <taxon>Rhabditida</taxon>
        <taxon>Spirurina</taxon>
        <taxon>Oxyuridomorpha</taxon>
        <taxon>Oxyuroidea</taxon>
        <taxon>Oxyuridae</taxon>
        <taxon>Enterobius</taxon>
    </lineage>
</organism>
<dbReference type="EMBL" id="UXUI01012137">
    <property type="protein sequence ID" value="VDD96723.1"/>
    <property type="molecule type" value="Genomic_DNA"/>
</dbReference>
<evidence type="ECO:0000313" key="2">
    <source>
        <dbReference type="EMBL" id="VDD96723.1"/>
    </source>
</evidence>
<feature type="region of interest" description="Disordered" evidence="1">
    <location>
        <begin position="72"/>
        <end position="97"/>
    </location>
</feature>
<accession>A0A0N4VMS8</accession>
<dbReference type="AlphaFoldDB" id="A0A0N4VMS8"/>
<reference evidence="4" key="1">
    <citation type="submission" date="2017-02" db="UniProtKB">
        <authorList>
            <consortium name="WormBaseParasite"/>
        </authorList>
    </citation>
    <scope>IDENTIFICATION</scope>
</reference>
<dbReference type="Proteomes" id="UP000274131">
    <property type="component" value="Unassembled WGS sequence"/>
</dbReference>
<gene>
    <name evidence="2" type="ORF">EVEC_LOCUS11474</name>
</gene>
<feature type="compositionally biased region" description="Basic and acidic residues" evidence="1">
    <location>
        <begin position="84"/>
        <end position="94"/>
    </location>
</feature>
<evidence type="ECO:0000313" key="3">
    <source>
        <dbReference type="Proteomes" id="UP000274131"/>
    </source>
</evidence>
<protein>
    <submittedName>
        <fullName evidence="4">CARMIL_C domain-containing protein</fullName>
    </submittedName>
</protein>
<keyword evidence="3" id="KW-1185">Reference proteome</keyword>